<dbReference type="Proteomes" id="UP000230052">
    <property type="component" value="Unassembled WGS sequence"/>
</dbReference>
<evidence type="ECO:0000313" key="2">
    <source>
        <dbReference type="Proteomes" id="UP000230052"/>
    </source>
</evidence>
<name>A0A2J0KUP0_9BACT</name>
<sequence>MLCNIWNACLSELALKSSQPKQVRLKKKKTFKISLILENMLIFTFFSEFLLKNGYNALNNIRSNPQYAPQATNVHAAPCQSPQRIKVTIKAKTELQTPHFLIRKAIG</sequence>
<gene>
    <name evidence="1" type="ORF">COS99_01375</name>
</gene>
<accession>A0A2J0KUP0</accession>
<dbReference type="EMBL" id="PEWV01000014">
    <property type="protein sequence ID" value="PIU42211.1"/>
    <property type="molecule type" value="Genomic_DNA"/>
</dbReference>
<comment type="caution">
    <text evidence="1">The sequence shown here is derived from an EMBL/GenBank/DDBJ whole genome shotgun (WGS) entry which is preliminary data.</text>
</comment>
<evidence type="ECO:0000313" key="1">
    <source>
        <dbReference type="EMBL" id="PIU42211.1"/>
    </source>
</evidence>
<proteinExistence type="predicted"/>
<dbReference type="AlphaFoldDB" id="A0A2J0KUP0"/>
<reference evidence="1 2" key="1">
    <citation type="submission" date="2017-09" db="EMBL/GenBank/DDBJ databases">
        <title>Depth-based differentiation of microbial function through sediment-hosted aquifers and enrichment of novel symbionts in the deep terrestrial subsurface.</title>
        <authorList>
            <person name="Probst A.J."/>
            <person name="Ladd B."/>
            <person name="Jarett J.K."/>
            <person name="Geller-Mcgrath D.E."/>
            <person name="Sieber C.M."/>
            <person name="Emerson J.B."/>
            <person name="Anantharaman K."/>
            <person name="Thomas B.C."/>
            <person name="Malmstrom R."/>
            <person name="Stieglmeier M."/>
            <person name="Klingl A."/>
            <person name="Woyke T."/>
            <person name="Ryan C.M."/>
            <person name="Banfield J.F."/>
        </authorList>
    </citation>
    <scope>NUCLEOTIDE SEQUENCE [LARGE SCALE GENOMIC DNA]</scope>
    <source>
        <strain evidence="1">CG07_land_8_20_14_0_80_42_15</strain>
    </source>
</reference>
<organism evidence="1 2">
    <name type="scientific">Candidatus Aquitaenariimonas noxiae</name>
    <dbReference type="NCBI Taxonomy" id="1974741"/>
    <lineage>
        <taxon>Bacteria</taxon>
        <taxon>Pseudomonadati</taxon>
        <taxon>Candidatus Omnitrophota</taxon>
        <taxon>Candidatus Aquitaenariimonas</taxon>
    </lineage>
</organism>
<protein>
    <submittedName>
        <fullName evidence="1">Uncharacterized protein</fullName>
    </submittedName>
</protein>